<name>A0A0G3BP41_9BURK</name>
<accession>A0A0G3BP41</accession>
<dbReference type="KEGG" id="pbh:AAW51_3067"/>
<dbReference type="RefSeq" id="WP_047195296.1">
    <property type="nucleotide sequence ID" value="NZ_CP011371.1"/>
</dbReference>
<protein>
    <recommendedName>
        <fullName evidence="2">Ice-binding protein C-terminal domain-containing protein</fullName>
    </recommendedName>
</protein>
<dbReference type="NCBIfam" id="TIGR02595">
    <property type="entry name" value="PEP_CTERM"/>
    <property type="match status" value="1"/>
</dbReference>
<sequence length="216" mass="22785">MKMSRLGSWAASASACAVALLAPIGAAHAGIYTSTGETFEASAQYQAGQRLDWVTVAHQSELTNQGGGFGYAGAYNESRFVQHAGDIDTFGGYQQSVFDMLGGNVDSLQLNGNAQAQLRGGSISSLLRTDEARITIYGSSFQFENNLLSGTWADGTAFSFWLFDGTQGNTFAANLDYVSFVQLAPVPEPTTYALTGLGLAALGVAARRRRRNGDAG</sequence>
<feature type="signal peptide" evidence="1">
    <location>
        <begin position="1"/>
        <end position="29"/>
    </location>
</feature>
<dbReference type="InterPro" id="IPR013424">
    <property type="entry name" value="Ice-binding_C"/>
</dbReference>
<evidence type="ECO:0000313" key="3">
    <source>
        <dbReference type="EMBL" id="AKJ29758.1"/>
    </source>
</evidence>
<gene>
    <name evidence="3" type="ORF">AAW51_3067</name>
</gene>
<reference evidence="3 4" key="1">
    <citation type="submission" date="2015-05" db="EMBL/GenBank/DDBJ databases">
        <authorList>
            <person name="Tang B."/>
            <person name="Yu Y."/>
        </authorList>
    </citation>
    <scope>NUCLEOTIDE SEQUENCE [LARGE SCALE GENOMIC DNA]</scope>
    <source>
        <strain evidence="3 4">DSM 7029</strain>
    </source>
</reference>
<dbReference type="EMBL" id="CP011371">
    <property type="protein sequence ID" value="AKJ29758.1"/>
    <property type="molecule type" value="Genomic_DNA"/>
</dbReference>
<organism evidence="3 4">
    <name type="scientific">Caldimonas brevitalea</name>
    <dbReference type="NCBI Taxonomy" id="413882"/>
    <lineage>
        <taxon>Bacteria</taxon>
        <taxon>Pseudomonadati</taxon>
        <taxon>Pseudomonadota</taxon>
        <taxon>Betaproteobacteria</taxon>
        <taxon>Burkholderiales</taxon>
        <taxon>Sphaerotilaceae</taxon>
        <taxon>Caldimonas</taxon>
    </lineage>
</organism>
<proteinExistence type="predicted"/>
<dbReference type="Proteomes" id="UP000035352">
    <property type="component" value="Chromosome"/>
</dbReference>
<dbReference type="Pfam" id="PF07589">
    <property type="entry name" value="PEP-CTERM"/>
    <property type="match status" value="1"/>
</dbReference>
<keyword evidence="1" id="KW-0732">Signal</keyword>
<feature type="domain" description="Ice-binding protein C-terminal" evidence="2">
    <location>
        <begin position="185"/>
        <end position="209"/>
    </location>
</feature>
<evidence type="ECO:0000259" key="2">
    <source>
        <dbReference type="Pfam" id="PF07589"/>
    </source>
</evidence>
<evidence type="ECO:0000256" key="1">
    <source>
        <dbReference type="SAM" id="SignalP"/>
    </source>
</evidence>
<dbReference type="PROSITE" id="PS51257">
    <property type="entry name" value="PROKAR_LIPOPROTEIN"/>
    <property type="match status" value="1"/>
</dbReference>
<keyword evidence="4" id="KW-1185">Reference proteome</keyword>
<feature type="chain" id="PRO_5002551820" description="Ice-binding protein C-terminal domain-containing protein" evidence="1">
    <location>
        <begin position="30"/>
        <end position="216"/>
    </location>
</feature>
<dbReference type="AlphaFoldDB" id="A0A0G3BP41"/>
<evidence type="ECO:0000313" key="4">
    <source>
        <dbReference type="Proteomes" id="UP000035352"/>
    </source>
</evidence>